<dbReference type="GO" id="GO:0008614">
    <property type="term" value="P:pyridoxine metabolic process"/>
    <property type="evidence" value="ECO:0007669"/>
    <property type="project" value="TreeGrafter"/>
</dbReference>
<keyword evidence="4" id="KW-0663">Pyridoxal phosphate</keyword>
<sequence>MPIGVLALQGDFREHLEVLSECQAEGIPVRTVEELERCDGLIIPGGESTVIEKLADMYSLSTPIKKAIADGLPVFGTCAGLILLANEIVDGIPGQNGFGGLDISVRRNAFGNQLDSFETQLNFDGIKGDPVQAAFIRAPIVERVGKGVQVLSKLDDETIVAVRSGNILGIAFHPEISGEQRVHRLFLEMVKKH</sequence>
<dbReference type="Gene3D" id="3.40.50.880">
    <property type="match status" value="1"/>
</dbReference>
<evidence type="ECO:0000256" key="3">
    <source>
        <dbReference type="ARBA" id="ARBA00022801"/>
    </source>
</evidence>
<dbReference type="PIRSF" id="PIRSF005639">
    <property type="entry name" value="Glut_amidoT_SNO"/>
    <property type="match status" value="1"/>
</dbReference>
<keyword evidence="3" id="KW-0378">Hydrolase</keyword>
<protein>
    <recommendedName>
        <fullName evidence="2">glutaminase</fullName>
        <ecNumber evidence="2">3.5.1.2</ecNumber>
    </recommendedName>
</protein>
<dbReference type="GO" id="GO:0042823">
    <property type="term" value="P:pyridoxal phosphate biosynthetic process"/>
    <property type="evidence" value="ECO:0007669"/>
    <property type="project" value="InterPro"/>
</dbReference>
<dbReference type="FunFam" id="3.40.50.880:FF:000010">
    <property type="entry name" value="uncharacterized protein LOC100176842 isoform X2"/>
    <property type="match status" value="1"/>
</dbReference>
<dbReference type="EC" id="3.5.1.2" evidence="2"/>
<evidence type="ECO:0000256" key="1">
    <source>
        <dbReference type="ARBA" id="ARBA00008345"/>
    </source>
</evidence>
<evidence type="ECO:0000256" key="2">
    <source>
        <dbReference type="ARBA" id="ARBA00012918"/>
    </source>
</evidence>
<evidence type="ECO:0000256" key="4">
    <source>
        <dbReference type="ARBA" id="ARBA00022898"/>
    </source>
</evidence>
<evidence type="ECO:0000313" key="9">
    <source>
        <dbReference type="EMBL" id="CAB4637808.1"/>
    </source>
</evidence>
<dbReference type="GO" id="GO:0016829">
    <property type="term" value="F:lyase activity"/>
    <property type="evidence" value="ECO:0007669"/>
    <property type="project" value="UniProtKB-KW"/>
</dbReference>
<organism evidence="8">
    <name type="scientific">freshwater metagenome</name>
    <dbReference type="NCBI Taxonomy" id="449393"/>
    <lineage>
        <taxon>unclassified sequences</taxon>
        <taxon>metagenomes</taxon>
        <taxon>ecological metagenomes</taxon>
    </lineage>
</organism>
<dbReference type="EMBL" id="CAEZWA010000006">
    <property type="protein sequence ID" value="CAB4637808.1"/>
    <property type="molecule type" value="Genomic_DNA"/>
</dbReference>
<comment type="catalytic activity">
    <reaction evidence="7">
        <text>L-glutamine + H2O = L-glutamate + NH4(+)</text>
        <dbReference type="Rhea" id="RHEA:15889"/>
        <dbReference type="ChEBI" id="CHEBI:15377"/>
        <dbReference type="ChEBI" id="CHEBI:28938"/>
        <dbReference type="ChEBI" id="CHEBI:29985"/>
        <dbReference type="ChEBI" id="CHEBI:58359"/>
        <dbReference type="EC" id="3.5.1.2"/>
    </reaction>
</comment>
<reference evidence="8" key="1">
    <citation type="submission" date="2020-05" db="EMBL/GenBank/DDBJ databases">
        <authorList>
            <person name="Chiriac C."/>
            <person name="Salcher M."/>
            <person name="Ghai R."/>
            <person name="Kavagutti S V."/>
        </authorList>
    </citation>
    <scope>NUCLEOTIDE SEQUENCE</scope>
</reference>
<dbReference type="InterPro" id="IPR029062">
    <property type="entry name" value="Class_I_gatase-like"/>
</dbReference>
<dbReference type="HAMAP" id="MF_01615">
    <property type="entry name" value="PdxT"/>
    <property type="match status" value="1"/>
</dbReference>
<dbReference type="EMBL" id="CAEZSZ010000063">
    <property type="protein sequence ID" value="CAB4556218.1"/>
    <property type="molecule type" value="Genomic_DNA"/>
</dbReference>
<dbReference type="GO" id="GO:0005829">
    <property type="term" value="C:cytosol"/>
    <property type="evidence" value="ECO:0007669"/>
    <property type="project" value="TreeGrafter"/>
</dbReference>
<dbReference type="Pfam" id="PF01174">
    <property type="entry name" value="SNO"/>
    <property type="match status" value="1"/>
</dbReference>
<dbReference type="PANTHER" id="PTHR31559:SF0">
    <property type="entry name" value="PYRIDOXAL 5'-PHOSPHATE SYNTHASE SUBUNIT SNO1-RELATED"/>
    <property type="match status" value="1"/>
</dbReference>
<evidence type="ECO:0000256" key="5">
    <source>
        <dbReference type="ARBA" id="ARBA00022962"/>
    </source>
</evidence>
<name>A0A6J6D359_9ZZZZ</name>
<evidence type="ECO:0000256" key="7">
    <source>
        <dbReference type="ARBA" id="ARBA00049534"/>
    </source>
</evidence>
<dbReference type="InterPro" id="IPR021196">
    <property type="entry name" value="PdxT/SNO_CS"/>
</dbReference>
<dbReference type="CDD" id="cd01749">
    <property type="entry name" value="GATase1_PB"/>
    <property type="match status" value="1"/>
</dbReference>
<dbReference type="PANTHER" id="PTHR31559">
    <property type="entry name" value="PYRIDOXAL 5'-PHOSPHATE SYNTHASE SUBUNIT SNO"/>
    <property type="match status" value="1"/>
</dbReference>
<dbReference type="PROSITE" id="PS51273">
    <property type="entry name" value="GATASE_TYPE_1"/>
    <property type="match status" value="1"/>
</dbReference>
<comment type="similarity">
    <text evidence="1">Belongs to the glutaminase PdxT/SNO family.</text>
</comment>
<evidence type="ECO:0000256" key="6">
    <source>
        <dbReference type="ARBA" id="ARBA00023239"/>
    </source>
</evidence>
<dbReference type="AlphaFoldDB" id="A0A6J6D359"/>
<dbReference type="SUPFAM" id="SSF52317">
    <property type="entry name" value="Class I glutamine amidotransferase-like"/>
    <property type="match status" value="1"/>
</dbReference>
<dbReference type="GO" id="GO:1903600">
    <property type="term" value="C:glutaminase complex"/>
    <property type="evidence" value="ECO:0007669"/>
    <property type="project" value="TreeGrafter"/>
</dbReference>
<proteinExistence type="inferred from homology"/>
<dbReference type="PROSITE" id="PS51130">
    <property type="entry name" value="PDXT_SNO_2"/>
    <property type="match status" value="1"/>
</dbReference>
<gene>
    <name evidence="8" type="ORF">UFOPK1561_00617</name>
    <name evidence="9" type="ORF">UFOPK2165_00069</name>
</gene>
<keyword evidence="5" id="KW-0315">Glutamine amidotransferase</keyword>
<dbReference type="GO" id="GO:0004359">
    <property type="term" value="F:glutaminase activity"/>
    <property type="evidence" value="ECO:0007669"/>
    <property type="project" value="UniProtKB-EC"/>
</dbReference>
<dbReference type="PROSITE" id="PS01236">
    <property type="entry name" value="PDXT_SNO_1"/>
    <property type="match status" value="1"/>
</dbReference>
<keyword evidence="6" id="KW-0456">Lyase</keyword>
<dbReference type="InterPro" id="IPR002161">
    <property type="entry name" value="PdxT/SNO"/>
</dbReference>
<accession>A0A6J6D359</accession>
<dbReference type="NCBIfam" id="TIGR03800">
    <property type="entry name" value="PLP_synth_Pdx2"/>
    <property type="match status" value="1"/>
</dbReference>
<evidence type="ECO:0000313" key="8">
    <source>
        <dbReference type="EMBL" id="CAB4556218.1"/>
    </source>
</evidence>